<protein>
    <submittedName>
        <fullName evidence="1">Uncharacterized protein</fullName>
    </submittedName>
</protein>
<dbReference type="Proteomes" id="UP000547011">
    <property type="component" value="Unassembled WGS sequence"/>
</dbReference>
<proteinExistence type="predicted"/>
<gene>
    <name evidence="1" type="ORF">GGR20_001367</name>
</gene>
<organism evidence="1 2">
    <name type="scientific">Devosia subaequoris</name>
    <dbReference type="NCBI Taxonomy" id="395930"/>
    <lineage>
        <taxon>Bacteria</taxon>
        <taxon>Pseudomonadati</taxon>
        <taxon>Pseudomonadota</taxon>
        <taxon>Alphaproteobacteria</taxon>
        <taxon>Hyphomicrobiales</taxon>
        <taxon>Devosiaceae</taxon>
        <taxon>Devosia</taxon>
    </lineage>
</organism>
<dbReference type="EMBL" id="JACIEW010000002">
    <property type="protein sequence ID" value="MBB4051731.1"/>
    <property type="molecule type" value="Genomic_DNA"/>
</dbReference>
<accession>A0A7W6NBJ1</accession>
<reference evidence="1 2" key="1">
    <citation type="submission" date="2020-08" db="EMBL/GenBank/DDBJ databases">
        <title>Genomic Encyclopedia of Type Strains, Phase IV (KMG-IV): sequencing the most valuable type-strain genomes for metagenomic binning, comparative biology and taxonomic classification.</title>
        <authorList>
            <person name="Goeker M."/>
        </authorList>
    </citation>
    <scope>NUCLEOTIDE SEQUENCE [LARGE SCALE GENOMIC DNA]</scope>
    <source>
        <strain evidence="1 2">DSM 23447</strain>
    </source>
</reference>
<sequence>MPHRHRHGAARHRIQAFEPTFAVLLLATGRIQLDIDIGRFRLEVGWRIVEGQVTVFADTGEADINWALRNKRRDAR</sequence>
<evidence type="ECO:0000313" key="2">
    <source>
        <dbReference type="Proteomes" id="UP000547011"/>
    </source>
</evidence>
<dbReference type="RefSeq" id="WP_338084739.1">
    <property type="nucleotide sequence ID" value="NZ_JACIEW010000002.1"/>
</dbReference>
<evidence type="ECO:0000313" key="1">
    <source>
        <dbReference type="EMBL" id="MBB4051731.1"/>
    </source>
</evidence>
<keyword evidence="2" id="KW-1185">Reference proteome</keyword>
<dbReference type="AlphaFoldDB" id="A0A7W6NBJ1"/>
<comment type="caution">
    <text evidence="1">The sequence shown here is derived from an EMBL/GenBank/DDBJ whole genome shotgun (WGS) entry which is preliminary data.</text>
</comment>
<name>A0A7W6NBJ1_9HYPH</name>